<dbReference type="PROSITE" id="PS50110">
    <property type="entry name" value="RESPONSE_REGULATORY"/>
    <property type="match status" value="1"/>
</dbReference>
<dbReference type="SMART" id="SM00448">
    <property type="entry name" value="REC"/>
    <property type="match status" value="1"/>
</dbReference>
<keyword evidence="3" id="KW-0804">Transcription</keyword>
<evidence type="ECO:0000256" key="1">
    <source>
        <dbReference type="ARBA" id="ARBA00022553"/>
    </source>
</evidence>
<evidence type="ECO:0000259" key="5">
    <source>
        <dbReference type="PROSITE" id="PS50110"/>
    </source>
</evidence>
<evidence type="ECO:0000256" key="2">
    <source>
        <dbReference type="ARBA" id="ARBA00023015"/>
    </source>
</evidence>
<evidence type="ECO:0000313" key="6">
    <source>
        <dbReference type="EMBL" id="SDM69511.1"/>
    </source>
</evidence>
<dbReference type="InterPro" id="IPR050595">
    <property type="entry name" value="Bact_response_regulator"/>
</dbReference>
<evidence type="ECO:0000313" key="7">
    <source>
        <dbReference type="Proteomes" id="UP000198704"/>
    </source>
</evidence>
<protein>
    <submittedName>
        <fullName evidence="6">Response regulator receiver domain-containing protein</fullName>
    </submittedName>
</protein>
<dbReference type="InterPro" id="IPR011006">
    <property type="entry name" value="CheY-like_superfamily"/>
</dbReference>
<dbReference type="Pfam" id="PF00072">
    <property type="entry name" value="Response_reg"/>
    <property type="match status" value="1"/>
</dbReference>
<keyword evidence="7" id="KW-1185">Reference proteome</keyword>
<feature type="modified residue" description="4-aspartylphosphate" evidence="4">
    <location>
        <position position="60"/>
    </location>
</feature>
<dbReference type="Gene3D" id="3.40.50.2300">
    <property type="match status" value="1"/>
</dbReference>
<accession>A0A1G9VBK8</accession>
<dbReference type="RefSeq" id="WP_208859021.1">
    <property type="nucleotide sequence ID" value="NZ_FNHS01000003.1"/>
</dbReference>
<dbReference type="Proteomes" id="UP000198704">
    <property type="component" value="Unassembled WGS sequence"/>
</dbReference>
<dbReference type="GO" id="GO:0000160">
    <property type="term" value="P:phosphorelay signal transduction system"/>
    <property type="evidence" value="ECO:0007669"/>
    <property type="project" value="InterPro"/>
</dbReference>
<evidence type="ECO:0000256" key="3">
    <source>
        <dbReference type="ARBA" id="ARBA00023163"/>
    </source>
</evidence>
<dbReference type="SUPFAM" id="SSF52172">
    <property type="entry name" value="CheY-like"/>
    <property type="match status" value="1"/>
</dbReference>
<name>A0A1G9VBK8_9HYPH</name>
<dbReference type="PANTHER" id="PTHR44591:SF3">
    <property type="entry name" value="RESPONSE REGULATORY DOMAIN-CONTAINING PROTEIN"/>
    <property type="match status" value="1"/>
</dbReference>
<dbReference type="EMBL" id="FNHS01000003">
    <property type="protein sequence ID" value="SDM69511.1"/>
    <property type="molecule type" value="Genomic_DNA"/>
</dbReference>
<proteinExistence type="predicted"/>
<dbReference type="PANTHER" id="PTHR44591">
    <property type="entry name" value="STRESS RESPONSE REGULATOR PROTEIN 1"/>
    <property type="match status" value="1"/>
</dbReference>
<feature type="domain" description="Response regulatory" evidence="5">
    <location>
        <begin position="10"/>
        <end position="122"/>
    </location>
</feature>
<dbReference type="AlphaFoldDB" id="A0A1G9VBK8"/>
<evidence type="ECO:0000256" key="4">
    <source>
        <dbReference type="PROSITE-ProRule" id="PRU00169"/>
    </source>
</evidence>
<reference evidence="7" key="1">
    <citation type="submission" date="2016-10" db="EMBL/GenBank/DDBJ databases">
        <authorList>
            <person name="Varghese N."/>
            <person name="Submissions S."/>
        </authorList>
    </citation>
    <scope>NUCLEOTIDE SEQUENCE [LARGE SCALE GENOMIC DNA]</scope>
    <source>
        <strain evidence="7">BL47</strain>
    </source>
</reference>
<dbReference type="InterPro" id="IPR001789">
    <property type="entry name" value="Sig_transdc_resp-reg_receiver"/>
</dbReference>
<keyword evidence="1 4" id="KW-0597">Phosphoprotein</keyword>
<organism evidence="6 7">
    <name type="scientific">Methylobacterium phyllostachyos</name>
    <dbReference type="NCBI Taxonomy" id="582672"/>
    <lineage>
        <taxon>Bacteria</taxon>
        <taxon>Pseudomonadati</taxon>
        <taxon>Pseudomonadota</taxon>
        <taxon>Alphaproteobacteria</taxon>
        <taxon>Hyphomicrobiales</taxon>
        <taxon>Methylobacteriaceae</taxon>
        <taxon>Methylobacterium</taxon>
    </lineage>
</organism>
<sequence>MTASSDRRPIVLLIENEPIQMMVLSDLIEEAGCDVVEATTTAKAIQILEHRGDIRVVVADLDVHGSVLGLQLAAMIRDRWPPVELILTGAVKPDLSSIPARGVFYDKPFDQGRLVQSIRSFVSANQ</sequence>
<dbReference type="STRING" id="582672.SAMN05216360_103134"/>
<gene>
    <name evidence="6" type="ORF">SAMN05216360_103134</name>
</gene>
<keyword evidence="2" id="KW-0805">Transcription regulation</keyword>